<name>A0A2J7TIA2_METSI</name>
<gene>
    <name evidence="1" type="ORF">CR492_07340</name>
</gene>
<dbReference type="Proteomes" id="UP000236286">
    <property type="component" value="Unassembled WGS sequence"/>
</dbReference>
<protein>
    <submittedName>
        <fullName evidence="1">Uncharacterized protein</fullName>
    </submittedName>
</protein>
<organism evidence="1 2">
    <name type="scientific">Methylocella silvestris</name>
    <dbReference type="NCBI Taxonomy" id="199596"/>
    <lineage>
        <taxon>Bacteria</taxon>
        <taxon>Pseudomonadati</taxon>
        <taxon>Pseudomonadota</taxon>
        <taxon>Alphaproteobacteria</taxon>
        <taxon>Hyphomicrobiales</taxon>
        <taxon>Beijerinckiaceae</taxon>
        <taxon>Methylocella</taxon>
    </lineage>
</organism>
<proteinExistence type="predicted"/>
<evidence type="ECO:0000313" key="1">
    <source>
        <dbReference type="EMBL" id="PNG26503.1"/>
    </source>
</evidence>
<accession>A0A2J7TIA2</accession>
<sequence length="73" mass="8390">MQRAWNRAAGRASPSASCIRLIGLAGPRTRLPRDRIGARARLMRGVLFRAHVLSQFARRLRPLGHDFNRRRPF</sequence>
<reference evidence="1 2" key="1">
    <citation type="submission" date="2017-10" db="EMBL/GenBank/DDBJ databases">
        <title>Genome announcement of Methylocella silvestris TVC from permafrost.</title>
        <authorList>
            <person name="Wang J."/>
            <person name="Geng K."/>
            <person name="Ul-Haque F."/>
            <person name="Crombie A.T."/>
            <person name="Street L.E."/>
            <person name="Wookey P.A."/>
            <person name="Murrell J.C."/>
            <person name="Pratscher J."/>
        </authorList>
    </citation>
    <scope>NUCLEOTIDE SEQUENCE [LARGE SCALE GENOMIC DNA]</scope>
    <source>
        <strain evidence="1 2">TVC</strain>
    </source>
</reference>
<comment type="caution">
    <text evidence="1">The sequence shown here is derived from an EMBL/GenBank/DDBJ whole genome shotgun (WGS) entry which is preliminary data.</text>
</comment>
<dbReference type="AlphaFoldDB" id="A0A2J7TIA2"/>
<evidence type="ECO:0000313" key="2">
    <source>
        <dbReference type="Proteomes" id="UP000236286"/>
    </source>
</evidence>
<dbReference type="EMBL" id="PDZR01000006">
    <property type="protein sequence ID" value="PNG26503.1"/>
    <property type="molecule type" value="Genomic_DNA"/>
</dbReference>